<reference evidence="4" key="2">
    <citation type="journal article" date="2021" name="Sci. Rep.">
        <title>The distribution of antibiotic resistance genes in chicken gut microbiota commensals.</title>
        <authorList>
            <person name="Juricova H."/>
            <person name="Matiasovicova J."/>
            <person name="Kubasova T."/>
            <person name="Cejkova D."/>
            <person name="Rychlik I."/>
        </authorList>
    </citation>
    <scope>NUCLEOTIDE SEQUENCE</scope>
    <source>
        <strain evidence="4">An420c</strain>
    </source>
</reference>
<feature type="transmembrane region" description="Helical" evidence="1">
    <location>
        <begin position="247"/>
        <end position="269"/>
    </location>
</feature>
<dbReference type="EMBL" id="JACJLV010000013">
    <property type="protein sequence ID" value="MBM6826565.1"/>
    <property type="molecule type" value="Genomic_DNA"/>
</dbReference>
<proteinExistence type="predicted"/>
<accession>A0A938X2N5</accession>
<keyword evidence="1" id="KW-0812">Transmembrane</keyword>
<feature type="transmembrane region" description="Helical" evidence="1">
    <location>
        <begin position="44"/>
        <end position="73"/>
    </location>
</feature>
<evidence type="ECO:0000259" key="3">
    <source>
        <dbReference type="Pfam" id="PF23543"/>
    </source>
</evidence>
<evidence type="ECO:0000256" key="1">
    <source>
        <dbReference type="SAM" id="Phobius"/>
    </source>
</evidence>
<organism evidence="4 5">
    <name type="scientific">Mordavella massiliensis</name>
    <dbReference type="NCBI Taxonomy" id="1871024"/>
    <lineage>
        <taxon>Bacteria</taxon>
        <taxon>Bacillati</taxon>
        <taxon>Bacillota</taxon>
        <taxon>Clostridia</taxon>
        <taxon>Eubacteriales</taxon>
        <taxon>Clostridiaceae</taxon>
        <taxon>Mordavella</taxon>
    </lineage>
</organism>
<evidence type="ECO:0000313" key="5">
    <source>
        <dbReference type="Proteomes" id="UP000713880"/>
    </source>
</evidence>
<dbReference type="Pfam" id="PF23543">
    <property type="entry name" value="DUF6688_C"/>
    <property type="match status" value="1"/>
</dbReference>
<keyword evidence="1" id="KW-1133">Transmembrane helix</keyword>
<dbReference type="InterPro" id="IPR046510">
    <property type="entry name" value="DUF6688_N"/>
</dbReference>
<name>A0A938X2N5_9CLOT</name>
<sequence length="417" mass="47501">MYQRILKHSISLSVTGAVLLGILGTAVYAAAFLGTWALAEIPGYLVTGIVFGLLFLYPLILTGINLASLFTGFRNPEAMRKLRHFQWITLLLGSLYSLILLAFSDITTADWTQTLYNDQKHAPIWPDGMLTVAVLSCLGIAGYLFLSAVRITRIPPLISVLAIASMYIGMLECALWILQVFDPDLLNGRFYLCLFPLNCIFMGVRVIRLKIEEWRKGQEKESPEEIKGFRNRGLEWMNEKLTSSASWPGAAFLLMWPLLGILICILTLFGQQPDHVIRAWTQTSDWRLSGQVSPQNLYYDEHYLCTVAAGGHRKVVKPLRMGLRHGHPVIVNRQLCVANAFEQILEERLPKTHRRIRDFYDTYGFPLAKRIRSPYAADAVYFLMKPLEWIFLAVIYAVDVRPENRIAVQYLPERFSK</sequence>
<feature type="transmembrane region" description="Helical" evidence="1">
    <location>
        <begin position="85"/>
        <end position="104"/>
    </location>
</feature>
<feature type="transmembrane region" description="Helical" evidence="1">
    <location>
        <begin position="12"/>
        <end position="38"/>
    </location>
</feature>
<feature type="domain" description="DUF6688" evidence="3">
    <location>
        <begin position="300"/>
        <end position="411"/>
    </location>
</feature>
<keyword evidence="5" id="KW-1185">Reference proteome</keyword>
<dbReference type="Pfam" id="PF20394">
    <property type="entry name" value="DUF6688"/>
    <property type="match status" value="1"/>
</dbReference>
<evidence type="ECO:0000313" key="4">
    <source>
        <dbReference type="EMBL" id="MBM6826565.1"/>
    </source>
</evidence>
<feature type="transmembrane region" description="Helical" evidence="1">
    <location>
        <begin position="158"/>
        <end position="177"/>
    </location>
</feature>
<feature type="domain" description="DUF6688" evidence="2">
    <location>
        <begin position="50"/>
        <end position="297"/>
    </location>
</feature>
<feature type="transmembrane region" description="Helical" evidence="1">
    <location>
        <begin position="189"/>
        <end position="207"/>
    </location>
</feature>
<dbReference type="InterPro" id="IPR056491">
    <property type="entry name" value="DUF6688_C"/>
</dbReference>
<dbReference type="Proteomes" id="UP000713880">
    <property type="component" value="Unassembled WGS sequence"/>
</dbReference>
<comment type="caution">
    <text evidence="4">The sequence shown here is derived from an EMBL/GenBank/DDBJ whole genome shotgun (WGS) entry which is preliminary data.</text>
</comment>
<evidence type="ECO:0000259" key="2">
    <source>
        <dbReference type="Pfam" id="PF20394"/>
    </source>
</evidence>
<dbReference type="RefSeq" id="WP_204908611.1">
    <property type="nucleotide sequence ID" value="NZ_JACJLV010000013.1"/>
</dbReference>
<keyword evidence="1" id="KW-0472">Membrane</keyword>
<protein>
    <submittedName>
        <fullName evidence="4">Uncharacterized protein</fullName>
    </submittedName>
</protein>
<dbReference type="AlphaFoldDB" id="A0A938X2N5"/>
<gene>
    <name evidence="4" type="ORF">H6A13_05535</name>
</gene>
<reference evidence="4" key="1">
    <citation type="submission" date="2020-08" db="EMBL/GenBank/DDBJ databases">
        <authorList>
            <person name="Cejkova D."/>
            <person name="Kubasova T."/>
            <person name="Jahodarova E."/>
            <person name="Rychlik I."/>
        </authorList>
    </citation>
    <scope>NUCLEOTIDE SEQUENCE</scope>
    <source>
        <strain evidence="4">An420c</strain>
    </source>
</reference>
<feature type="transmembrane region" description="Helical" evidence="1">
    <location>
        <begin position="124"/>
        <end position="146"/>
    </location>
</feature>